<gene>
    <name evidence="6" type="ORF">K504DRAFT_455340</name>
</gene>
<evidence type="ECO:0000256" key="4">
    <source>
        <dbReference type="PIRSR" id="PIRSR606689-2"/>
    </source>
</evidence>
<keyword evidence="4" id="KW-0460">Magnesium</keyword>
<dbReference type="SMART" id="SM00177">
    <property type="entry name" value="ARF"/>
    <property type="match status" value="1"/>
</dbReference>
<dbReference type="AlphaFoldDB" id="A0A6G1KB33"/>
<keyword evidence="4" id="KW-0479">Metal-binding</keyword>
<dbReference type="PANTHER" id="PTHR11711">
    <property type="entry name" value="ADP RIBOSYLATION FACTOR-RELATED"/>
    <property type="match status" value="1"/>
</dbReference>
<dbReference type="GO" id="GO:0003924">
    <property type="term" value="F:GTPase activity"/>
    <property type="evidence" value="ECO:0007669"/>
    <property type="project" value="InterPro"/>
</dbReference>
<keyword evidence="2 3" id="KW-0342">GTP-binding</keyword>
<dbReference type="Proteomes" id="UP000799428">
    <property type="component" value="Unassembled WGS sequence"/>
</dbReference>
<evidence type="ECO:0000256" key="5">
    <source>
        <dbReference type="SAM" id="MobiDB-lite"/>
    </source>
</evidence>
<dbReference type="GO" id="GO:0046872">
    <property type="term" value="F:metal ion binding"/>
    <property type="evidence" value="ECO:0007669"/>
    <property type="project" value="UniProtKB-KW"/>
</dbReference>
<dbReference type="InterPro" id="IPR006689">
    <property type="entry name" value="Small_GTPase_ARF/SAR"/>
</dbReference>
<feature type="binding site" evidence="4">
    <location>
        <position position="90"/>
    </location>
    <ligand>
        <name>Mg(2+)</name>
        <dbReference type="ChEBI" id="CHEBI:18420"/>
    </ligand>
</feature>
<feature type="region of interest" description="Disordered" evidence="5">
    <location>
        <begin position="277"/>
        <end position="299"/>
    </location>
</feature>
<organism evidence="6 7">
    <name type="scientific">Pleomassaria siparia CBS 279.74</name>
    <dbReference type="NCBI Taxonomy" id="1314801"/>
    <lineage>
        <taxon>Eukaryota</taxon>
        <taxon>Fungi</taxon>
        <taxon>Dikarya</taxon>
        <taxon>Ascomycota</taxon>
        <taxon>Pezizomycotina</taxon>
        <taxon>Dothideomycetes</taxon>
        <taxon>Pleosporomycetidae</taxon>
        <taxon>Pleosporales</taxon>
        <taxon>Pleomassariaceae</taxon>
        <taxon>Pleomassaria</taxon>
    </lineage>
</organism>
<feature type="compositionally biased region" description="Polar residues" evidence="5">
    <location>
        <begin position="282"/>
        <end position="299"/>
    </location>
</feature>
<dbReference type="InterPro" id="IPR027417">
    <property type="entry name" value="P-loop_NTPase"/>
</dbReference>
<dbReference type="PROSITE" id="PS51417">
    <property type="entry name" value="ARF"/>
    <property type="match status" value="1"/>
</dbReference>
<dbReference type="OrthoDB" id="414781at2759"/>
<evidence type="ECO:0000313" key="7">
    <source>
        <dbReference type="Proteomes" id="UP000799428"/>
    </source>
</evidence>
<keyword evidence="1 3" id="KW-0547">Nucleotide-binding</keyword>
<proteinExistence type="predicted"/>
<name>A0A6G1KB33_9PLEO</name>
<dbReference type="Pfam" id="PF00025">
    <property type="entry name" value="Arf"/>
    <property type="match status" value="1"/>
</dbReference>
<protein>
    <recommendedName>
        <fullName evidence="8">P-loop containing nucleoside triphosphate hydrolase protein</fullName>
    </recommendedName>
</protein>
<keyword evidence="7" id="KW-1185">Reference proteome</keyword>
<dbReference type="EMBL" id="MU005770">
    <property type="protein sequence ID" value="KAF2709651.1"/>
    <property type="molecule type" value="Genomic_DNA"/>
</dbReference>
<reference evidence="6" key="1">
    <citation type="journal article" date="2020" name="Stud. Mycol.">
        <title>101 Dothideomycetes genomes: a test case for predicting lifestyles and emergence of pathogens.</title>
        <authorList>
            <person name="Haridas S."/>
            <person name="Albert R."/>
            <person name="Binder M."/>
            <person name="Bloem J."/>
            <person name="Labutti K."/>
            <person name="Salamov A."/>
            <person name="Andreopoulos B."/>
            <person name="Baker S."/>
            <person name="Barry K."/>
            <person name="Bills G."/>
            <person name="Bluhm B."/>
            <person name="Cannon C."/>
            <person name="Castanera R."/>
            <person name="Culley D."/>
            <person name="Daum C."/>
            <person name="Ezra D."/>
            <person name="Gonzalez J."/>
            <person name="Henrissat B."/>
            <person name="Kuo A."/>
            <person name="Liang C."/>
            <person name="Lipzen A."/>
            <person name="Lutzoni F."/>
            <person name="Magnuson J."/>
            <person name="Mondo S."/>
            <person name="Nolan M."/>
            <person name="Ohm R."/>
            <person name="Pangilinan J."/>
            <person name="Park H.-J."/>
            <person name="Ramirez L."/>
            <person name="Alfaro M."/>
            <person name="Sun H."/>
            <person name="Tritt A."/>
            <person name="Yoshinaga Y."/>
            <person name="Zwiers L.-H."/>
            <person name="Turgeon B."/>
            <person name="Goodwin S."/>
            <person name="Spatafora J."/>
            <person name="Crous P."/>
            <person name="Grigoriev I."/>
        </authorList>
    </citation>
    <scope>NUCLEOTIDE SEQUENCE</scope>
    <source>
        <strain evidence="6">CBS 279.74</strain>
    </source>
</reference>
<feature type="binding site" evidence="3">
    <location>
        <begin position="83"/>
        <end position="90"/>
    </location>
    <ligand>
        <name>GTP</name>
        <dbReference type="ChEBI" id="CHEBI:37565"/>
    </ligand>
</feature>
<evidence type="ECO:0000256" key="3">
    <source>
        <dbReference type="PIRSR" id="PIRSR606689-1"/>
    </source>
</evidence>
<evidence type="ECO:0000256" key="1">
    <source>
        <dbReference type="ARBA" id="ARBA00022741"/>
    </source>
</evidence>
<accession>A0A6G1KB33</accession>
<feature type="binding site" evidence="3">
    <location>
        <begin position="221"/>
        <end position="224"/>
    </location>
    <ligand>
        <name>GTP</name>
        <dbReference type="ChEBI" id="CHEBI:37565"/>
    </ligand>
</feature>
<dbReference type="GO" id="GO:0005525">
    <property type="term" value="F:GTP binding"/>
    <property type="evidence" value="ECO:0007669"/>
    <property type="project" value="UniProtKB-KW"/>
</dbReference>
<dbReference type="SUPFAM" id="SSF52540">
    <property type="entry name" value="P-loop containing nucleoside triphosphate hydrolases"/>
    <property type="match status" value="1"/>
</dbReference>
<evidence type="ECO:0000313" key="6">
    <source>
        <dbReference type="EMBL" id="KAF2709651.1"/>
    </source>
</evidence>
<feature type="binding site" evidence="3">
    <location>
        <position position="146"/>
    </location>
    <ligand>
        <name>GTP</name>
        <dbReference type="ChEBI" id="CHEBI:37565"/>
    </ligand>
</feature>
<sequence>MTTTTRRTRMSSIPRLSDKQPYWLEAALRGVVGPPPSPSPAWKQWFSTVRRQTFGSTLKETQPSSTALAAFSGVHGKSVFMGGLDAAGKTTLLHRQFSLDASASGSASGSASDVTTSISFIGVNIESVSYCTSDASVVFRSIDIGGCAPPSVQEFERALPARHDAIIWVVDACDGDRLVETVEELQRCANVKGKGKREVDDDDDVEYEGAVQGSPIVILANKLDRGEAMGVEAISKAFSSVTAMIGNRACKIFGVDAISGRGVAEALGWIANQLKEGGGGEPQSTEMGEKSATTYYSKY</sequence>
<evidence type="ECO:0008006" key="8">
    <source>
        <dbReference type="Google" id="ProtNLM"/>
    </source>
</evidence>
<dbReference type="InterPro" id="IPR024156">
    <property type="entry name" value="Small_GTPase_ARF"/>
</dbReference>
<dbReference type="Gene3D" id="3.40.50.300">
    <property type="entry name" value="P-loop containing nucleotide triphosphate hydrolases"/>
    <property type="match status" value="1"/>
</dbReference>
<evidence type="ECO:0000256" key="2">
    <source>
        <dbReference type="ARBA" id="ARBA00023134"/>
    </source>
</evidence>